<keyword evidence="1" id="KW-0472">Membrane</keyword>
<evidence type="ECO:0000313" key="2">
    <source>
        <dbReference type="EMBL" id="MBK9797849.1"/>
    </source>
</evidence>
<feature type="transmembrane region" description="Helical" evidence="1">
    <location>
        <begin position="70"/>
        <end position="91"/>
    </location>
</feature>
<keyword evidence="1" id="KW-1133">Transmembrane helix</keyword>
<proteinExistence type="predicted"/>
<dbReference type="EMBL" id="JADKIO010000012">
    <property type="protein sequence ID" value="MBK9797849.1"/>
    <property type="molecule type" value="Genomic_DNA"/>
</dbReference>
<evidence type="ECO:0000256" key="1">
    <source>
        <dbReference type="SAM" id="Phobius"/>
    </source>
</evidence>
<protein>
    <submittedName>
        <fullName evidence="2">DUF2834 domain-containing protein</fullName>
    </submittedName>
</protein>
<keyword evidence="1" id="KW-0812">Transmembrane</keyword>
<name>A0A9D7SJV1_9BACT</name>
<sequence length="104" mass="11210">MSGRLLVLLLVIAGFGVLSALALLDVGYWGIVAPHFRSWGGAQVLTDLVLLAILACFWMTRDARKHGLPAWPFILVTLVAGSFGPLSYLVARELRRSAESTATS</sequence>
<dbReference type="AlphaFoldDB" id="A0A9D7SJV1"/>
<reference evidence="2" key="1">
    <citation type="submission" date="2020-10" db="EMBL/GenBank/DDBJ databases">
        <title>Connecting structure to function with the recovery of over 1000 high-quality activated sludge metagenome-assembled genomes encoding full-length rRNA genes using long-read sequencing.</title>
        <authorList>
            <person name="Singleton C.M."/>
            <person name="Petriglieri F."/>
            <person name="Kristensen J.M."/>
            <person name="Kirkegaard R.H."/>
            <person name="Michaelsen T.Y."/>
            <person name="Andersen M.H."/>
            <person name="Karst S.M."/>
            <person name="Dueholm M.S."/>
            <person name="Nielsen P.H."/>
            <person name="Albertsen M."/>
        </authorList>
    </citation>
    <scope>NUCLEOTIDE SEQUENCE</scope>
    <source>
        <strain evidence="2">Skiv_18-Q3-R9-52_MAXAC.067</strain>
    </source>
</reference>
<feature type="transmembrane region" description="Helical" evidence="1">
    <location>
        <begin position="38"/>
        <end position="58"/>
    </location>
</feature>
<gene>
    <name evidence="2" type="ORF">IPP58_15485</name>
</gene>
<comment type="caution">
    <text evidence="2">The sequence shown here is derived from an EMBL/GenBank/DDBJ whole genome shotgun (WGS) entry which is preliminary data.</text>
</comment>
<evidence type="ECO:0000313" key="3">
    <source>
        <dbReference type="Proteomes" id="UP000886657"/>
    </source>
</evidence>
<accession>A0A9D7SJV1</accession>
<dbReference type="Proteomes" id="UP000886657">
    <property type="component" value="Unassembled WGS sequence"/>
</dbReference>
<organism evidence="2 3">
    <name type="scientific">Candidatus Geothrix skivensis</name>
    <dbReference type="NCBI Taxonomy" id="2954439"/>
    <lineage>
        <taxon>Bacteria</taxon>
        <taxon>Pseudomonadati</taxon>
        <taxon>Acidobacteriota</taxon>
        <taxon>Holophagae</taxon>
        <taxon>Holophagales</taxon>
        <taxon>Holophagaceae</taxon>
        <taxon>Geothrix</taxon>
    </lineage>
</organism>